<organism evidence="2 3">
    <name type="scientific">Nocardia fusca</name>
    <dbReference type="NCBI Taxonomy" id="941183"/>
    <lineage>
        <taxon>Bacteria</taxon>
        <taxon>Bacillati</taxon>
        <taxon>Actinomycetota</taxon>
        <taxon>Actinomycetes</taxon>
        <taxon>Mycobacteriales</taxon>
        <taxon>Nocardiaceae</taxon>
        <taxon>Nocardia</taxon>
    </lineage>
</organism>
<proteinExistence type="predicted"/>
<protein>
    <submittedName>
        <fullName evidence="2">Uncharacterized protein</fullName>
    </submittedName>
</protein>
<name>A0ABV3FBY0_9NOCA</name>
<accession>A0ABV3FBY0</accession>
<gene>
    <name evidence="2" type="ORF">AB0H72_21210</name>
</gene>
<feature type="compositionally biased region" description="Basic and acidic residues" evidence="1">
    <location>
        <begin position="74"/>
        <end position="94"/>
    </location>
</feature>
<feature type="region of interest" description="Disordered" evidence="1">
    <location>
        <begin position="57"/>
        <end position="94"/>
    </location>
</feature>
<keyword evidence="3" id="KW-1185">Reference proteome</keyword>
<dbReference type="Proteomes" id="UP001551658">
    <property type="component" value="Unassembled WGS sequence"/>
</dbReference>
<evidence type="ECO:0000313" key="3">
    <source>
        <dbReference type="Proteomes" id="UP001551658"/>
    </source>
</evidence>
<sequence length="321" mass="35432">MSNPVARALVGIRRSLTRLTKSESEGVADMSTGAAEFVLRGLDEETGADGAGAHAIRRTGDELRAAESGNGDTGTEKQVDREDVTGWRTDDPMARPTMDELLRAEDPDNRQLLNLYLSRMFDQQFGEYRLRITDARYVSDGGGDLRRMQRSGFTFSGVISDDRGIPVADLRRKVFTDADDRIVVRNELIVVGSEQDRHQGISSVVNAGLEDIYRRNNVHRMEVRAMKDGGYVWARAGYDFDRHPSRLPSSISSLQHRIDTVSATATTGDKEILARIRERLGRPDDVDFPSPSELAALVGDDPGLGKTLMTGSTWHGVKLLG</sequence>
<comment type="caution">
    <text evidence="2">The sequence shown here is derived from an EMBL/GenBank/DDBJ whole genome shotgun (WGS) entry which is preliminary data.</text>
</comment>
<evidence type="ECO:0000256" key="1">
    <source>
        <dbReference type="SAM" id="MobiDB-lite"/>
    </source>
</evidence>
<dbReference type="EMBL" id="JBFAIH010000013">
    <property type="protein sequence ID" value="MEV0365221.1"/>
    <property type="molecule type" value="Genomic_DNA"/>
</dbReference>
<evidence type="ECO:0000313" key="2">
    <source>
        <dbReference type="EMBL" id="MEV0365221.1"/>
    </source>
</evidence>
<reference evidence="2 3" key="1">
    <citation type="submission" date="2024-06" db="EMBL/GenBank/DDBJ databases">
        <title>The Natural Products Discovery Center: Release of the First 8490 Sequenced Strains for Exploring Actinobacteria Biosynthetic Diversity.</title>
        <authorList>
            <person name="Kalkreuter E."/>
            <person name="Kautsar S.A."/>
            <person name="Yang D."/>
            <person name="Bader C.D."/>
            <person name="Teijaro C.N."/>
            <person name="Fluegel L."/>
            <person name="Davis C.M."/>
            <person name="Simpson J.R."/>
            <person name="Lauterbach L."/>
            <person name="Steele A.D."/>
            <person name="Gui C."/>
            <person name="Meng S."/>
            <person name="Li G."/>
            <person name="Viehrig K."/>
            <person name="Ye F."/>
            <person name="Su P."/>
            <person name="Kiefer A.F."/>
            <person name="Nichols A."/>
            <person name="Cepeda A.J."/>
            <person name="Yan W."/>
            <person name="Fan B."/>
            <person name="Jiang Y."/>
            <person name="Adhikari A."/>
            <person name="Zheng C.-J."/>
            <person name="Schuster L."/>
            <person name="Cowan T.M."/>
            <person name="Smanski M.J."/>
            <person name="Chevrette M.G."/>
            <person name="De Carvalho L.P.S."/>
            <person name="Shen B."/>
        </authorList>
    </citation>
    <scope>NUCLEOTIDE SEQUENCE [LARGE SCALE GENOMIC DNA]</scope>
    <source>
        <strain evidence="2 3">NPDC050671</strain>
    </source>
</reference>
<dbReference type="RefSeq" id="WP_357981346.1">
    <property type="nucleotide sequence ID" value="NZ_JBFAIH010000013.1"/>
</dbReference>